<gene>
    <name evidence="1" type="ORF">TELCIR_02470</name>
</gene>
<evidence type="ECO:0000313" key="2">
    <source>
        <dbReference type="Proteomes" id="UP000230423"/>
    </source>
</evidence>
<proteinExistence type="predicted"/>
<keyword evidence="2" id="KW-1185">Reference proteome</keyword>
<dbReference type="AlphaFoldDB" id="A0A2G9UYZ5"/>
<dbReference type="EMBL" id="KZ345138">
    <property type="protein sequence ID" value="PIO75478.1"/>
    <property type="molecule type" value="Genomic_DNA"/>
</dbReference>
<dbReference type="Gene3D" id="1.10.490.10">
    <property type="entry name" value="Globins"/>
    <property type="match status" value="1"/>
</dbReference>
<dbReference type="InterPro" id="IPR012292">
    <property type="entry name" value="Globin/Proto"/>
</dbReference>
<dbReference type="GO" id="GO:0019825">
    <property type="term" value="F:oxygen binding"/>
    <property type="evidence" value="ECO:0007669"/>
    <property type="project" value="InterPro"/>
</dbReference>
<dbReference type="Proteomes" id="UP000230423">
    <property type="component" value="Unassembled WGS sequence"/>
</dbReference>
<organism evidence="1 2">
    <name type="scientific">Teladorsagia circumcincta</name>
    <name type="common">Brown stomach worm</name>
    <name type="synonym">Ostertagia circumcincta</name>
    <dbReference type="NCBI Taxonomy" id="45464"/>
    <lineage>
        <taxon>Eukaryota</taxon>
        <taxon>Metazoa</taxon>
        <taxon>Ecdysozoa</taxon>
        <taxon>Nematoda</taxon>
        <taxon>Chromadorea</taxon>
        <taxon>Rhabditida</taxon>
        <taxon>Rhabditina</taxon>
        <taxon>Rhabditomorpha</taxon>
        <taxon>Strongyloidea</taxon>
        <taxon>Trichostrongylidae</taxon>
        <taxon>Teladorsagia</taxon>
    </lineage>
</organism>
<evidence type="ECO:0000313" key="1">
    <source>
        <dbReference type="EMBL" id="PIO75478.1"/>
    </source>
</evidence>
<dbReference type="GO" id="GO:0020037">
    <property type="term" value="F:heme binding"/>
    <property type="evidence" value="ECO:0007669"/>
    <property type="project" value="InterPro"/>
</dbReference>
<reference evidence="1 2" key="1">
    <citation type="submission" date="2015-09" db="EMBL/GenBank/DDBJ databases">
        <title>Draft genome of the parasitic nematode Teladorsagia circumcincta isolate WARC Sus (inbred).</title>
        <authorList>
            <person name="Mitreva M."/>
        </authorList>
    </citation>
    <scope>NUCLEOTIDE SEQUENCE [LARGE SCALE GENOMIC DNA]</scope>
    <source>
        <strain evidence="1 2">S</strain>
    </source>
</reference>
<accession>A0A2G9UYZ5</accession>
<sequence>MALKLTSFAKRRDQSDSSRRYTKLSSDQSIFLEQVLDRTEEGRAHGLLRPYGLTGQYWEKIGEILIDVVLGQEAVRDLPGAGQAWVIFTACLVDQVLTLKCKSIKMTSHHVTLVLQLRAGFEESRAPCQDFPKREVVLHYATKHLYETEEPDSLTVTDTNLLPTITSPKWKDKVDLSEPNCSHEQVVDEAHDCHIPREQNMIQQGRSTLSKAVEHFAHFTIELDGQIQKQLGSHSSLRERKGKCCLHIWRAVHGIYEF</sequence>
<protein>
    <submittedName>
        <fullName evidence="1">Uncharacterized protein</fullName>
    </submittedName>
</protein>
<name>A0A2G9UYZ5_TELCI</name>
<dbReference type="OrthoDB" id="5841536at2759"/>